<comment type="similarity">
    <text evidence="2 8">Belongs to the CPA3 antiporters (TC 2.A.63) subunit F family.</text>
</comment>
<proteinExistence type="inferred from homology"/>
<comment type="subcellular location">
    <subcellularLocation>
        <location evidence="1 8">Cell membrane</location>
        <topology evidence="1 8">Multi-pass membrane protein</topology>
    </subcellularLocation>
</comment>
<evidence type="ECO:0000256" key="3">
    <source>
        <dbReference type="ARBA" id="ARBA00022448"/>
    </source>
</evidence>
<organism evidence="10 11">
    <name type="scientific">Legionella impletisoli</name>
    <dbReference type="NCBI Taxonomy" id="343510"/>
    <lineage>
        <taxon>Bacteria</taxon>
        <taxon>Pseudomonadati</taxon>
        <taxon>Pseudomonadota</taxon>
        <taxon>Gammaproteobacteria</taxon>
        <taxon>Legionellales</taxon>
        <taxon>Legionellaceae</taxon>
        <taxon>Legionella</taxon>
    </lineage>
</organism>
<keyword evidence="11" id="KW-1185">Reference proteome</keyword>
<keyword evidence="5 9" id="KW-0812">Transmembrane</keyword>
<dbReference type="AlphaFoldDB" id="A0A917JZG2"/>
<feature type="transmembrane region" description="Helical" evidence="9">
    <location>
        <begin position="35"/>
        <end position="53"/>
    </location>
</feature>
<keyword evidence="3 8" id="KW-0813">Transport</keyword>
<dbReference type="EMBL" id="BMOB01000008">
    <property type="protein sequence ID" value="GGI90359.1"/>
    <property type="molecule type" value="Genomic_DNA"/>
</dbReference>
<evidence type="ECO:0000256" key="2">
    <source>
        <dbReference type="ARBA" id="ARBA00009212"/>
    </source>
</evidence>
<reference evidence="10" key="1">
    <citation type="journal article" date="2014" name="Int. J. Syst. Evol. Microbiol.">
        <title>Complete genome sequence of Corynebacterium casei LMG S-19264T (=DSM 44701T), isolated from a smear-ripened cheese.</title>
        <authorList>
            <consortium name="US DOE Joint Genome Institute (JGI-PGF)"/>
            <person name="Walter F."/>
            <person name="Albersmeier A."/>
            <person name="Kalinowski J."/>
            <person name="Ruckert C."/>
        </authorList>
    </citation>
    <scope>NUCLEOTIDE SEQUENCE</scope>
    <source>
        <strain evidence="10">JCM 13919</strain>
    </source>
</reference>
<keyword evidence="8" id="KW-0406">Ion transport</keyword>
<dbReference type="PIRSF" id="PIRSF028784">
    <property type="entry name" value="MrpF"/>
    <property type="match status" value="1"/>
</dbReference>
<evidence type="ECO:0000256" key="7">
    <source>
        <dbReference type="ARBA" id="ARBA00023136"/>
    </source>
</evidence>
<evidence type="ECO:0000313" key="11">
    <source>
        <dbReference type="Proteomes" id="UP000630149"/>
    </source>
</evidence>
<dbReference type="OrthoDB" id="9800226at2"/>
<sequence>MSILFWLACLLIILAAIFCFTRLVLGPGIPDRVVALDLVANVIMASIALYSVYTHQAIYLDIVVALALVMFLSSTMYAYYLERKRNVGKEDDKFFE</sequence>
<dbReference type="InterPro" id="IPR007208">
    <property type="entry name" value="MrpF/PhaF-like"/>
</dbReference>
<protein>
    <submittedName>
        <fullName evidence="10">Sodium:proton antiporter</fullName>
    </submittedName>
</protein>
<keyword evidence="6 9" id="KW-1133">Transmembrane helix</keyword>
<dbReference type="GO" id="GO:0015385">
    <property type="term" value="F:sodium:proton antiporter activity"/>
    <property type="evidence" value="ECO:0007669"/>
    <property type="project" value="TreeGrafter"/>
</dbReference>
<evidence type="ECO:0000256" key="8">
    <source>
        <dbReference type="PIRNR" id="PIRNR028784"/>
    </source>
</evidence>
<keyword evidence="7 8" id="KW-0472">Membrane</keyword>
<accession>A0A917JZG2</accession>
<dbReference type="GO" id="GO:0005886">
    <property type="term" value="C:plasma membrane"/>
    <property type="evidence" value="ECO:0007669"/>
    <property type="project" value="UniProtKB-SubCell"/>
</dbReference>
<keyword evidence="8" id="KW-0050">Antiport</keyword>
<keyword evidence="4 8" id="KW-1003">Cell membrane</keyword>
<feature type="transmembrane region" description="Helical" evidence="9">
    <location>
        <begin position="58"/>
        <end position="80"/>
    </location>
</feature>
<gene>
    <name evidence="10" type="primary">shaF</name>
    <name evidence="10" type="ORF">GCM10007966_18890</name>
</gene>
<evidence type="ECO:0000256" key="6">
    <source>
        <dbReference type="ARBA" id="ARBA00022989"/>
    </source>
</evidence>
<dbReference type="RefSeq" id="WP_131777032.1">
    <property type="nucleotide sequence ID" value="NZ_BMOB01000008.1"/>
</dbReference>
<name>A0A917JZG2_9GAMM</name>
<evidence type="ECO:0000256" key="4">
    <source>
        <dbReference type="ARBA" id="ARBA00022475"/>
    </source>
</evidence>
<evidence type="ECO:0000313" key="10">
    <source>
        <dbReference type="EMBL" id="GGI90359.1"/>
    </source>
</evidence>
<comment type="caution">
    <text evidence="10">The sequence shown here is derived from an EMBL/GenBank/DDBJ whole genome shotgun (WGS) entry which is preliminary data.</text>
</comment>
<evidence type="ECO:0000256" key="1">
    <source>
        <dbReference type="ARBA" id="ARBA00004651"/>
    </source>
</evidence>
<dbReference type="Proteomes" id="UP000630149">
    <property type="component" value="Unassembled WGS sequence"/>
</dbReference>
<evidence type="ECO:0000256" key="9">
    <source>
        <dbReference type="SAM" id="Phobius"/>
    </source>
</evidence>
<dbReference type="PANTHER" id="PTHR34702:SF1">
    <property type="entry name" value="NA(+)_H(+) ANTIPORTER SUBUNIT F"/>
    <property type="match status" value="1"/>
</dbReference>
<dbReference type="PANTHER" id="PTHR34702">
    <property type="entry name" value="NA(+)/H(+) ANTIPORTER SUBUNIT F1"/>
    <property type="match status" value="1"/>
</dbReference>
<dbReference type="Pfam" id="PF04066">
    <property type="entry name" value="MrpF_PhaF"/>
    <property type="match status" value="1"/>
</dbReference>
<reference evidence="10" key="2">
    <citation type="submission" date="2020-09" db="EMBL/GenBank/DDBJ databases">
        <authorList>
            <person name="Sun Q."/>
            <person name="Ohkuma M."/>
        </authorList>
    </citation>
    <scope>NUCLEOTIDE SEQUENCE</scope>
    <source>
        <strain evidence="10">JCM 13919</strain>
    </source>
</reference>
<evidence type="ECO:0000256" key="5">
    <source>
        <dbReference type="ARBA" id="ARBA00022692"/>
    </source>
</evidence>